<name>L7LX80_RHIPC</name>
<dbReference type="Gene3D" id="2.60.40.1180">
    <property type="entry name" value="Golgi alpha-mannosidase II"/>
    <property type="match status" value="1"/>
</dbReference>
<dbReference type="PRINTS" id="PR00740">
    <property type="entry name" value="GLHYDRLASE27"/>
</dbReference>
<evidence type="ECO:0000256" key="12">
    <source>
        <dbReference type="SAM" id="SignalP"/>
    </source>
</evidence>
<dbReference type="SUPFAM" id="SSF51445">
    <property type="entry name" value="(Trans)glycosidases"/>
    <property type="match status" value="1"/>
</dbReference>
<evidence type="ECO:0000256" key="9">
    <source>
        <dbReference type="ARBA" id="ARBA00023295"/>
    </source>
</evidence>
<comment type="subunit">
    <text evidence="3 10">Homodimer.</text>
</comment>
<dbReference type="Gene3D" id="3.20.20.70">
    <property type="entry name" value="Aldolase class I"/>
    <property type="match status" value="1"/>
</dbReference>
<evidence type="ECO:0000256" key="11">
    <source>
        <dbReference type="SAM" id="MobiDB-lite"/>
    </source>
</evidence>
<feature type="domain" description="Alpha galactosidase A C-terminal" evidence="13">
    <location>
        <begin position="331"/>
        <end position="420"/>
    </location>
</feature>
<sequence>MGPTAAVTGATTATQSSPRWSSMRIALLLLFGVQPALCLENGLARTPPMGWMAWERFLCNIDCADDPENCVSERLFKEMGDAVVRQGYRKVGYQYVNIDDCWMANQRDASGRLQANRTRFPNDIKHLADFMHARGLKLGIYGDVGTKTCEKYPGSKNHLLLDAQTFAEWDVDMVKMDGCFANMTEFKTLYPDFGNAINKTGRSMVYSCSWPAYLPSNVTPNYSLIGHHCNMWRNYVDIADSWRSVESIIDYYAKNQDALVAAASPGRWNDPDMLVIGNFGLSYDQSRAQMALWAIMAAPLFMSHDLRHTRREFRKILQNRAIIAVNQDPLGIMGKRIKKEKGVETWARPVTPVVGKSSYSYALVFFNRNDMGNTRKHVTQLRTLGLKHPYGYRVTDLFENRYLGLHYPDSFLKVRVNPSGGVVMVKAEAVRCAPPACPKPHPKYPPRQPRNVSTPSTEKGMGTPPNGVVLMSPEPVKAQVSPVPATPSATVANQGEVPDSATAVGNAGLTGTAAQPSLV</sequence>
<dbReference type="GO" id="GO:0019377">
    <property type="term" value="P:glycolipid catabolic process"/>
    <property type="evidence" value="ECO:0007669"/>
    <property type="project" value="UniProtKB-ARBA"/>
</dbReference>
<feature type="compositionally biased region" description="Pro residues" evidence="11">
    <location>
        <begin position="436"/>
        <end position="448"/>
    </location>
</feature>
<accession>L7LX80</accession>
<keyword evidence="9 10" id="KW-0326">Glycosidase</keyword>
<dbReference type="InterPro" id="IPR017853">
    <property type="entry name" value="GH"/>
</dbReference>
<feature type="signal peptide" evidence="12">
    <location>
        <begin position="1"/>
        <end position="38"/>
    </location>
</feature>
<organism evidence="14">
    <name type="scientific">Rhipicephalus pulchellus</name>
    <name type="common">Yellow backed tick</name>
    <name type="synonym">Dermacentor pulchellus</name>
    <dbReference type="NCBI Taxonomy" id="72859"/>
    <lineage>
        <taxon>Eukaryota</taxon>
        <taxon>Metazoa</taxon>
        <taxon>Ecdysozoa</taxon>
        <taxon>Arthropoda</taxon>
        <taxon>Chelicerata</taxon>
        <taxon>Arachnida</taxon>
        <taxon>Acari</taxon>
        <taxon>Parasitiformes</taxon>
        <taxon>Ixodida</taxon>
        <taxon>Ixodoidea</taxon>
        <taxon>Ixodidae</taxon>
        <taxon>Rhipicephalinae</taxon>
        <taxon>Rhipicephalus</taxon>
        <taxon>Rhipicephalus</taxon>
    </lineage>
</organism>
<evidence type="ECO:0000256" key="7">
    <source>
        <dbReference type="ARBA" id="ARBA00023180"/>
    </source>
</evidence>
<dbReference type="EC" id="3.2.1.-" evidence="10"/>
<keyword evidence="12" id="KW-0732">Signal</keyword>
<keyword evidence="6 10" id="KW-1015">Disulfide bond</keyword>
<dbReference type="PANTHER" id="PTHR11452">
    <property type="entry name" value="ALPHA-GALACTOSIDASE/ALPHA-N-ACETYLGALACTOSAMINIDASE"/>
    <property type="match status" value="1"/>
</dbReference>
<evidence type="ECO:0000256" key="4">
    <source>
        <dbReference type="ARBA" id="ARBA00022801"/>
    </source>
</evidence>
<keyword evidence="4 10" id="KW-0378">Hydrolase</keyword>
<dbReference type="CDD" id="cd14792">
    <property type="entry name" value="GH27"/>
    <property type="match status" value="1"/>
</dbReference>
<dbReference type="EMBL" id="GACK01008368">
    <property type="protein sequence ID" value="JAA56666.1"/>
    <property type="molecule type" value="mRNA"/>
</dbReference>
<dbReference type="GO" id="GO:0004557">
    <property type="term" value="F:alpha-galactosidase activity"/>
    <property type="evidence" value="ECO:0007669"/>
    <property type="project" value="TreeGrafter"/>
</dbReference>
<keyword evidence="7" id="KW-0325">Glycoprotein</keyword>
<evidence type="ECO:0000256" key="10">
    <source>
        <dbReference type="RuleBase" id="RU361168"/>
    </source>
</evidence>
<reference evidence="14" key="1">
    <citation type="submission" date="2012-11" db="EMBL/GenBank/DDBJ databases">
        <authorList>
            <person name="Lucero-Rivera Y.E."/>
            <person name="Tovar-Ramirez D."/>
        </authorList>
    </citation>
    <scope>NUCLEOTIDE SEQUENCE</scope>
    <source>
        <tissue evidence="14">Salivary gland</tissue>
    </source>
</reference>
<comment type="subcellular location">
    <subcellularLocation>
        <location evidence="1">Lysosome</location>
    </subcellularLocation>
</comment>
<proteinExistence type="evidence at transcript level"/>
<dbReference type="InterPro" id="IPR000111">
    <property type="entry name" value="Glyco_hydro_27/36_CS"/>
</dbReference>
<dbReference type="GO" id="GO:0016020">
    <property type="term" value="C:membrane"/>
    <property type="evidence" value="ECO:0007669"/>
    <property type="project" value="GOC"/>
</dbReference>
<dbReference type="GO" id="GO:0009311">
    <property type="term" value="P:oligosaccharide metabolic process"/>
    <property type="evidence" value="ECO:0007669"/>
    <property type="project" value="TreeGrafter"/>
</dbReference>
<dbReference type="InterPro" id="IPR013785">
    <property type="entry name" value="Aldolase_TIM"/>
</dbReference>
<evidence type="ECO:0000313" key="14">
    <source>
        <dbReference type="EMBL" id="JAA56666.1"/>
    </source>
</evidence>
<dbReference type="AlphaFoldDB" id="L7LX80"/>
<evidence type="ECO:0000259" key="13">
    <source>
        <dbReference type="Pfam" id="PF17450"/>
    </source>
</evidence>
<dbReference type="Pfam" id="PF16499">
    <property type="entry name" value="Melibiase_2"/>
    <property type="match status" value="1"/>
</dbReference>
<dbReference type="SUPFAM" id="SSF51011">
    <property type="entry name" value="Glycosyl hydrolase domain"/>
    <property type="match status" value="1"/>
</dbReference>
<dbReference type="FunFam" id="3.20.20.70:FF:000070">
    <property type="entry name" value="Alpha-galactosidase"/>
    <property type="match status" value="1"/>
</dbReference>
<feature type="chain" id="PRO_5003981165" description="Alpha-galactosidase" evidence="12">
    <location>
        <begin position="39"/>
        <end position="519"/>
    </location>
</feature>
<dbReference type="InterPro" id="IPR035373">
    <property type="entry name" value="Melibiase/NAGA_C"/>
</dbReference>
<evidence type="ECO:0000256" key="8">
    <source>
        <dbReference type="ARBA" id="ARBA00023228"/>
    </source>
</evidence>
<keyword evidence="5" id="KW-0443">Lipid metabolism</keyword>
<evidence type="ECO:0000256" key="3">
    <source>
        <dbReference type="ARBA" id="ARBA00011738"/>
    </source>
</evidence>
<evidence type="ECO:0000256" key="6">
    <source>
        <dbReference type="ARBA" id="ARBA00023157"/>
    </source>
</evidence>
<dbReference type="InterPro" id="IPR002241">
    <property type="entry name" value="Glyco_hydro_27"/>
</dbReference>
<dbReference type="Pfam" id="PF17450">
    <property type="entry name" value="Melibiase_2_C"/>
    <property type="match status" value="1"/>
</dbReference>
<feature type="region of interest" description="Disordered" evidence="11">
    <location>
        <begin position="436"/>
        <end position="465"/>
    </location>
</feature>
<reference evidence="14" key="2">
    <citation type="journal article" date="2015" name="J. Proteomics">
        <title>Sexual differences in the sialomes of the zebra tick, Rhipicephalus pulchellus.</title>
        <authorList>
            <person name="Tan A.W."/>
            <person name="Francischetti I.M."/>
            <person name="Slovak M."/>
            <person name="Kini R.M."/>
            <person name="Ribeiro J.M."/>
        </authorList>
    </citation>
    <scope>NUCLEOTIDE SEQUENCE</scope>
    <source>
        <tissue evidence="14">Salivary gland</tissue>
    </source>
</reference>
<dbReference type="PROSITE" id="PS00512">
    <property type="entry name" value="ALPHA_GALACTOSIDASE"/>
    <property type="match status" value="1"/>
</dbReference>
<evidence type="ECO:0000256" key="2">
    <source>
        <dbReference type="ARBA" id="ARBA00009743"/>
    </source>
</evidence>
<dbReference type="GO" id="GO:0005764">
    <property type="term" value="C:lysosome"/>
    <property type="evidence" value="ECO:0007669"/>
    <property type="project" value="UniProtKB-SubCell"/>
</dbReference>
<protein>
    <recommendedName>
        <fullName evidence="10">Alpha-galactosidase</fullName>
        <ecNumber evidence="10">3.2.1.-</ecNumber>
    </recommendedName>
</protein>
<evidence type="ECO:0000256" key="1">
    <source>
        <dbReference type="ARBA" id="ARBA00004371"/>
    </source>
</evidence>
<dbReference type="GO" id="GO:0016139">
    <property type="term" value="P:glycoside catabolic process"/>
    <property type="evidence" value="ECO:0007669"/>
    <property type="project" value="TreeGrafter"/>
</dbReference>
<evidence type="ECO:0000256" key="5">
    <source>
        <dbReference type="ARBA" id="ARBA00023098"/>
    </source>
</evidence>
<keyword evidence="8" id="KW-0458">Lysosome</keyword>
<feature type="region of interest" description="Disordered" evidence="11">
    <location>
        <begin position="478"/>
        <end position="519"/>
    </location>
</feature>
<dbReference type="InterPro" id="IPR013780">
    <property type="entry name" value="Glyco_hydro_b"/>
</dbReference>
<dbReference type="PANTHER" id="PTHR11452:SF83">
    <property type="entry name" value="ALPHA-GALACTOSIDASE"/>
    <property type="match status" value="1"/>
</dbReference>
<comment type="similarity">
    <text evidence="2 10">Belongs to the glycosyl hydrolase 27 family.</text>
</comment>